<organism evidence="5 6">
    <name type="scientific">Methylocella silvestris</name>
    <dbReference type="NCBI Taxonomy" id="199596"/>
    <lineage>
        <taxon>Bacteria</taxon>
        <taxon>Pseudomonadati</taxon>
        <taxon>Pseudomonadota</taxon>
        <taxon>Alphaproteobacteria</taxon>
        <taxon>Hyphomicrobiales</taxon>
        <taxon>Beijerinckiaceae</taxon>
        <taxon>Methylocella</taxon>
    </lineage>
</organism>
<dbReference type="InterPro" id="IPR045004">
    <property type="entry name" value="ECH_dom"/>
</dbReference>
<dbReference type="PANTHER" id="PTHR43176:SF3">
    <property type="entry name" value="3-HYDROXYISOBUTYRYL-COA HYDROLASE, MITOCHONDRIAL"/>
    <property type="match status" value="1"/>
</dbReference>
<reference evidence="5 6" key="1">
    <citation type="submission" date="2017-10" db="EMBL/GenBank/DDBJ databases">
        <title>Genome announcement of Methylocella silvestris TVC from permafrost.</title>
        <authorList>
            <person name="Wang J."/>
            <person name="Geng K."/>
            <person name="Ul-Haque F."/>
            <person name="Crombie A.T."/>
            <person name="Street L.E."/>
            <person name="Wookey P.A."/>
            <person name="Murrell J.C."/>
            <person name="Pratscher J."/>
        </authorList>
    </citation>
    <scope>NUCLEOTIDE SEQUENCE [LARGE SCALE GENOMIC DNA]</scope>
    <source>
        <strain evidence="5 6">TVC</strain>
    </source>
</reference>
<dbReference type="GO" id="GO:0006574">
    <property type="term" value="P:L-valine catabolic process"/>
    <property type="evidence" value="ECO:0007669"/>
    <property type="project" value="TreeGrafter"/>
</dbReference>
<dbReference type="Pfam" id="PF16113">
    <property type="entry name" value="ECH_2"/>
    <property type="match status" value="1"/>
</dbReference>
<proteinExistence type="predicted"/>
<dbReference type="GO" id="GO:0003860">
    <property type="term" value="F:3-hydroxyisobutyryl-CoA hydrolase activity"/>
    <property type="evidence" value="ECO:0007669"/>
    <property type="project" value="UniProtKB-EC"/>
</dbReference>
<dbReference type="OrthoDB" id="9790967at2"/>
<sequence>MVQADVIIETRGACGLITLNRPAALNSLNISMARAIAAALDRWRTDAAVGCVAIRGAGGRAFCAGADIRALYELGKSGHGDEQLAFFRQEYRLDHAIARYPKPVVALIDGIVMGGGVGLSVHTAHCVAGDSVTFAMPEVGIGFFPDVGATYFLSRLPGAIGAFLALTGARIGSGDVLALKLASAYVPSARHEALTERLAKGEAPAAAIAAEAETPPDSAFIKERSWIDRCFKAPTVAAIVQRLGNEQSGFAASCLAALASKSPTSLAIALRQVQIGADLDLEEALRVEFRIAARILAGHDYYEGVRATIVDKDQRPKWLPADFAAVTSGDIQSYFAPLAEELEFSAPAAAA</sequence>
<dbReference type="Gene3D" id="3.90.226.10">
    <property type="entry name" value="2-enoyl-CoA Hydratase, Chain A, domain 1"/>
    <property type="match status" value="1"/>
</dbReference>
<dbReference type="SUPFAM" id="SSF52096">
    <property type="entry name" value="ClpP/crotonase"/>
    <property type="match status" value="1"/>
</dbReference>
<dbReference type="AlphaFoldDB" id="A0A2J7TCL2"/>
<dbReference type="Proteomes" id="UP000236286">
    <property type="component" value="Unassembled WGS sequence"/>
</dbReference>
<evidence type="ECO:0000256" key="1">
    <source>
        <dbReference type="ARBA" id="ARBA00001709"/>
    </source>
</evidence>
<accession>A0A2J7TCL2</accession>
<evidence type="ECO:0000259" key="4">
    <source>
        <dbReference type="Pfam" id="PF16113"/>
    </source>
</evidence>
<keyword evidence="3 5" id="KW-0378">Hydrolase</keyword>
<evidence type="ECO:0000313" key="6">
    <source>
        <dbReference type="Proteomes" id="UP000236286"/>
    </source>
</evidence>
<dbReference type="EMBL" id="PDZR01000030">
    <property type="protein sequence ID" value="PNG24510.1"/>
    <property type="molecule type" value="Genomic_DNA"/>
</dbReference>
<dbReference type="GO" id="GO:0005829">
    <property type="term" value="C:cytosol"/>
    <property type="evidence" value="ECO:0007669"/>
    <property type="project" value="TreeGrafter"/>
</dbReference>
<dbReference type="NCBIfam" id="NF004127">
    <property type="entry name" value="PRK05617.1"/>
    <property type="match status" value="1"/>
</dbReference>
<evidence type="ECO:0000256" key="2">
    <source>
        <dbReference type="ARBA" id="ARBA00011915"/>
    </source>
</evidence>
<comment type="catalytic activity">
    <reaction evidence="1">
        <text>3-hydroxy-2-methylpropanoyl-CoA + H2O = 3-hydroxy-2-methylpropanoate + CoA + H(+)</text>
        <dbReference type="Rhea" id="RHEA:20888"/>
        <dbReference type="ChEBI" id="CHEBI:11805"/>
        <dbReference type="ChEBI" id="CHEBI:15377"/>
        <dbReference type="ChEBI" id="CHEBI:15378"/>
        <dbReference type="ChEBI" id="CHEBI:57287"/>
        <dbReference type="ChEBI" id="CHEBI:57340"/>
        <dbReference type="EC" id="3.1.2.4"/>
    </reaction>
</comment>
<dbReference type="InterPro" id="IPR032259">
    <property type="entry name" value="HIBYL-CoA-H"/>
</dbReference>
<dbReference type="RefSeq" id="WP_102845164.1">
    <property type="nucleotide sequence ID" value="NZ_PDZR01000030.1"/>
</dbReference>
<dbReference type="CDD" id="cd06558">
    <property type="entry name" value="crotonase-like"/>
    <property type="match status" value="1"/>
</dbReference>
<evidence type="ECO:0000256" key="3">
    <source>
        <dbReference type="ARBA" id="ARBA00022801"/>
    </source>
</evidence>
<protein>
    <recommendedName>
        <fullName evidence="2">3-hydroxyisobutyryl-CoA hydrolase</fullName>
        <ecNumber evidence="2">3.1.2.4</ecNumber>
    </recommendedName>
</protein>
<feature type="domain" description="Enoyl-CoA hydratase/isomerase" evidence="4">
    <location>
        <begin position="14"/>
        <end position="335"/>
    </location>
</feature>
<evidence type="ECO:0000313" key="5">
    <source>
        <dbReference type="EMBL" id="PNG24510.1"/>
    </source>
</evidence>
<dbReference type="PANTHER" id="PTHR43176">
    <property type="entry name" value="3-HYDROXYISOBUTYRYL-COA HYDROLASE-RELATED"/>
    <property type="match status" value="1"/>
</dbReference>
<dbReference type="InterPro" id="IPR029045">
    <property type="entry name" value="ClpP/crotonase-like_dom_sf"/>
</dbReference>
<comment type="caution">
    <text evidence="5">The sequence shown here is derived from an EMBL/GenBank/DDBJ whole genome shotgun (WGS) entry which is preliminary data.</text>
</comment>
<name>A0A2J7TCL2_METSI</name>
<dbReference type="EC" id="3.1.2.4" evidence="2"/>
<gene>
    <name evidence="5" type="ORF">CR492_18265</name>
</gene>